<evidence type="ECO:0000313" key="2">
    <source>
        <dbReference type="Proteomes" id="UP000051922"/>
    </source>
</evidence>
<proteinExistence type="predicted"/>
<sequence length="59" mass="6773">MTESTDIKITLPADVLEQLTKETQTTGESNSDVVAQALKEYLYTQKQQREFIFEDDCND</sequence>
<dbReference type="EMBL" id="AZFJ01000059">
    <property type="protein sequence ID" value="KRL84636.1"/>
    <property type="molecule type" value="Genomic_DNA"/>
</dbReference>
<dbReference type="RefSeq" id="WP_054651390.1">
    <property type="nucleotide sequence ID" value="NZ_AZFJ01000059.1"/>
</dbReference>
<evidence type="ECO:0000313" key="1">
    <source>
        <dbReference type="EMBL" id="KRL84636.1"/>
    </source>
</evidence>
<dbReference type="GO" id="GO:0006355">
    <property type="term" value="P:regulation of DNA-templated transcription"/>
    <property type="evidence" value="ECO:0007669"/>
    <property type="project" value="InterPro"/>
</dbReference>
<dbReference type="PATRIC" id="fig|1423783.4.peg.1990"/>
<dbReference type="AlphaFoldDB" id="A0A0R1TTM6"/>
<comment type="caution">
    <text evidence="1">The sequence shown here is derived from an EMBL/GenBank/DDBJ whole genome shotgun (WGS) entry which is preliminary data.</text>
</comment>
<gene>
    <name evidence="1" type="ORF">FC50_GL001944</name>
</gene>
<dbReference type="InterPro" id="IPR013321">
    <property type="entry name" value="Arc_rbn_hlx_hlx"/>
</dbReference>
<dbReference type="InterPro" id="IPR010985">
    <property type="entry name" value="Ribbon_hlx_hlx"/>
</dbReference>
<name>A0A0R1TTM6_9LACO</name>
<dbReference type="OrthoDB" id="9890026at2"/>
<accession>A0A0R1TTM6</accession>
<dbReference type="SUPFAM" id="SSF47598">
    <property type="entry name" value="Ribbon-helix-helix"/>
    <property type="match status" value="1"/>
</dbReference>
<organism evidence="1 2">
    <name type="scientific">Lacticaseibacillus pantheris DSM 15945 = JCM 12539 = NBRC 106106</name>
    <dbReference type="NCBI Taxonomy" id="1423783"/>
    <lineage>
        <taxon>Bacteria</taxon>
        <taxon>Bacillati</taxon>
        <taxon>Bacillota</taxon>
        <taxon>Bacilli</taxon>
        <taxon>Lactobacillales</taxon>
        <taxon>Lactobacillaceae</taxon>
        <taxon>Lacticaseibacillus</taxon>
    </lineage>
</organism>
<reference evidence="1 2" key="1">
    <citation type="journal article" date="2015" name="Genome Announc.">
        <title>Expanding the biotechnology potential of lactobacilli through comparative genomics of 213 strains and associated genera.</title>
        <authorList>
            <person name="Sun Z."/>
            <person name="Harris H.M."/>
            <person name="McCann A."/>
            <person name="Guo C."/>
            <person name="Argimon S."/>
            <person name="Zhang W."/>
            <person name="Yang X."/>
            <person name="Jeffery I.B."/>
            <person name="Cooney J.C."/>
            <person name="Kagawa T.F."/>
            <person name="Liu W."/>
            <person name="Song Y."/>
            <person name="Salvetti E."/>
            <person name="Wrobel A."/>
            <person name="Rasinkangas P."/>
            <person name="Parkhill J."/>
            <person name="Rea M.C."/>
            <person name="O'Sullivan O."/>
            <person name="Ritari J."/>
            <person name="Douillard F.P."/>
            <person name="Paul Ross R."/>
            <person name="Yang R."/>
            <person name="Briner A.E."/>
            <person name="Felis G.E."/>
            <person name="de Vos W.M."/>
            <person name="Barrangou R."/>
            <person name="Klaenhammer T.R."/>
            <person name="Caufield P.W."/>
            <person name="Cui Y."/>
            <person name="Zhang H."/>
            <person name="O'Toole P.W."/>
        </authorList>
    </citation>
    <scope>NUCLEOTIDE SEQUENCE [LARGE SCALE GENOMIC DNA]</scope>
    <source>
        <strain evidence="1 2">DSM 15945</strain>
    </source>
</reference>
<keyword evidence="2" id="KW-1185">Reference proteome</keyword>
<dbReference type="Gene3D" id="1.10.1220.10">
    <property type="entry name" value="Met repressor-like"/>
    <property type="match status" value="1"/>
</dbReference>
<dbReference type="Proteomes" id="UP000051922">
    <property type="component" value="Unassembled WGS sequence"/>
</dbReference>
<protein>
    <submittedName>
        <fullName evidence="1">Uncharacterized protein</fullName>
    </submittedName>
</protein>